<keyword evidence="1" id="KW-0560">Oxidoreductase</keyword>
<dbReference type="PANTHER" id="PTHR36503:SF1">
    <property type="entry name" value="BLR2520 PROTEIN"/>
    <property type="match status" value="1"/>
</dbReference>
<protein>
    <submittedName>
        <fullName evidence="1">Glyoxalase/bleomycin resistance protein/dioxygenase</fullName>
    </submittedName>
</protein>
<dbReference type="InterPro" id="IPR004360">
    <property type="entry name" value="Glyas_Fos-R_dOase_dom"/>
</dbReference>
<name>A0A3T0EAX0_9PROT</name>
<dbReference type="PROSITE" id="PS51819">
    <property type="entry name" value="VOC"/>
    <property type="match status" value="1"/>
</dbReference>
<sequence length="139" mass="14935">MMEARLSLVTLGVADLARSKAFYEAMGFRAAFENEQVVFLPMGGLVLALFGKHDLDADMARENAGHGHIALAHNTRTEAEVDAIIDHAVASGGSLLKAAHKADWGGYSGYFADPDGHAWEVAFNPYWAIDAEGRINMGS</sequence>
<dbReference type="PANTHER" id="PTHR36503">
    <property type="entry name" value="BLR2520 PROTEIN"/>
    <property type="match status" value="1"/>
</dbReference>
<dbReference type="InterPro" id="IPR037523">
    <property type="entry name" value="VOC_core"/>
</dbReference>
<gene>
    <name evidence="1" type="ORF">X907_1941</name>
</gene>
<proteinExistence type="predicted"/>
<dbReference type="AlphaFoldDB" id="A0A3T0EAX0"/>
<dbReference type="Proteomes" id="UP000286954">
    <property type="component" value="Chromosome"/>
</dbReference>
<dbReference type="Gene3D" id="3.10.180.10">
    <property type="entry name" value="2,3-Dihydroxybiphenyl 1,2-Dioxygenase, domain 1"/>
    <property type="match status" value="1"/>
</dbReference>
<reference evidence="1 2" key="1">
    <citation type="submission" date="2016-12" db="EMBL/GenBank/DDBJ databases">
        <title>The genome of dimorphic prosthecate Glycocaulis alkaliphilus 6b-8t, isolated from crude oil dictates its adaptability in petroleum environments.</title>
        <authorList>
            <person name="Wu X.-L."/>
            <person name="Geng S."/>
        </authorList>
    </citation>
    <scope>NUCLEOTIDE SEQUENCE [LARGE SCALE GENOMIC DNA]</scope>
    <source>
        <strain evidence="1 2">6B-8</strain>
    </source>
</reference>
<dbReference type="Pfam" id="PF00903">
    <property type="entry name" value="Glyoxalase"/>
    <property type="match status" value="1"/>
</dbReference>
<dbReference type="KEGG" id="gak:X907_1941"/>
<dbReference type="SUPFAM" id="SSF54593">
    <property type="entry name" value="Glyoxalase/Bleomycin resistance protein/Dihydroxybiphenyl dioxygenase"/>
    <property type="match status" value="1"/>
</dbReference>
<accession>A0A3T0EAX0</accession>
<dbReference type="CDD" id="cd07251">
    <property type="entry name" value="VOC_like"/>
    <property type="match status" value="1"/>
</dbReference>
<organism evidence="1 2">
    <name type="scientific">Glycocaulis alkaliphilus</name>
    <dbReference type="NCBI Taxonomy" id="1434191"/>
    <lineage>
        <taxon>Bacteria</taxon>
        <taxon>Pseudomonadati</taxon>
        <taxon>Pseudomonadota</taxon>
        <taxon>Alphaproteobacteria</taxon>
        <taxon>Maricaulales</taxon>
        <taxon>Maricaulaceae</taxon>
        <taxon>Glycocaulis</taxon>
    </lineage>
</organism>
<dbReference type="EMBL" id="CP018911">
    <property type="protein sequence ID" value="AZU04464.1"/>
    <property type="molecule type" value="Genomic_DNA"/>
</dbReference>
<evidence type="ECO:0000313" key="1">
    <source>
        <dbReference type="EMBL" id="AZU04464.1"/>
    </source>
</evidence>
<dbReference type="GO" id="GO:0051213">
    <property type="term" value="F:dioxygenase activity"/>
    <property type="evidence" value="ECO:0007669"/>
    <property type="project" value="UniProtKB-KW"/>
</dbReference>
<keyword evidence="1" id="KW-0223">Dioxygenase</keyword>
<keyword evidence="2" id="KW-1185">Reference proteome</keyword>
<dbReference type="InterPro" id="IPR029068">
    <property type="entry name" value="Glyas_Bleomycin-R_OHBP_Dase"/>
</dbReference>
<dbReference type="RefSeq" id="WP_233352286.1">
    <property type="nucleotide sequence ID" value="NZ_BMFB01000003.1"/>
</dbReference>
<evidence type="ECO:0000313" key="2">
    <source>
        <dbReference type="Proteomes" id="UP000286954"/>
    </source>
</evidence>